<feature type="region of interest" description="Disordered" evidence="1">
    <location>
        <begin position="55"/>
        <end position="80"/>
    </location>
</feature>
<evidence type="ECO:0000313" key="3">
    <source>
        <dbReference type="Proteomes" id="UP000193920"/>
    </source>
</evidence>
<sequence>MNFISYSYTDKSTNFCIEQQYELNNPSSLSSLADEIEKLKVEINNNLTDRVKIEAEEKKKNQQKINDSQAHKTKKQKVDN</sequence>
<feature type="compositionally biased region" description="Basic residues" evidence="1">
    <location>
        <begin position="71"/>
        <end position="80"/>
    </location>
</feature>
<evidence type="ECO:0000256" key="1">
    <source>
        <dbReference type="SAM" id="MobiDB-lite"/>
    </source>
</evidence>
<keyword evidence="3" id="KW-1185">Reference proteome</keyword>
<accession>A0A1Y2CTF5</accession>
<reference evidence="2 3" key="1">
    <citation type="submission" date="2016-08" db="EMBL/GenBank/DDBJ databases">
        <title>A Parts List for Fungal Cellulosomes Revealed by Comparative Genomics.</title>
        <authorList>
            <consortium name="DOE Joint Genome Institute"/>
            <person name="Haitjema C.H."/>
            <person name="Gilmore S.P."/>
            <person name="Henske J.K."/>
            <person name="Solomon K.V."/>
            <person name="De Groot R."/>
            <person name="Kuo A."/>
            <person name="Mondo S.J."/>
            <person name="Salamov A.A."/>
            <person name="Labutti K."/>
            <person name="Zhao Z."/>
            <person name="Chiniquy J."/>
            <person name="Barry K."/>
            <person name="Brewer H.M."/>
            <person name="Purvine S.O."/>
            <person name="Wright A.T."/>
            <person name="Boxma B."/>
            <person name="Van Alen T."/>
            <person name="Hackstein J.H."/>
            <person name="Baker S.E."/>
            <person name="Grigoriev I.V."/>
            <person name="O'Malley M.A."/>
        </authorList>
    </citation>
    <scope>NUCLEOTIDE SEQUENCE [LARGE SCALE GENOMIC DNA]</scope>
    <source>
        <strain evidence="2 3">G1</strain>
    </source>
</reference>
<name>A0A1Y2CTF5_9FUNG</name>
<evidence type="ECO:0008006" key="4">
    <source>
        <dbReference type="Google" id="ProtNLM"/>
    </source>
</evidence>
<organism evidence="2 3">
    <name type="scientific">Neocallimastix californiae</name>
    <dbReference type="NCBI Taxonomy" id="1754190"/>
    <lineage>
        <taxon>Eukaryota</taxon>
        <taxon>Fungi</taxon>
        <taxon>Fungi incertae sedis</taxon>
        <taxon>Chytridiomycota</taxon>
        <taxon>Chytridiomycota incertae sedis</taxon>
        <taxon>Neocallimastigomycetes</taxon>
        <taxon>Neocallimastigales</taxon>
        <taxon>Neocallimastigaceae</taxon>
        <taxon>Neocallimastix</taxon>
    </lineage>
</organism>
<evidence type="ECO:0000313" key="2">
    <source>
        <dbReference type="EMBL" id="ORY50124.1"/>
    </source>
</evidence>
<gene>
    <name evidence="2" type="ORF">LY90DRAFT_293530</name>
</gene>
<comment type="caution">
    <text evidence="2">The sequence shown here is derived from an EMBL/GenBank/DDBJ whole genome shotgun (WGS) entry which is preliminary data.</text>
</comment>
<protein>
    <recommendedName>
        <fullName evidence="4">EKC/KEOPS complex subunit GON7</fullName>
    </recommendedName>
</protein>
<proteinExistence type="predicted"/>
<dbReference type="AlphaFoldDB" id="A0A1Y2CTF5"/>
<dbReference type="OrthoDB" id="10434202at2759"/>
<dbReference type="Proteomes" id="UP000193920">
    <property type="component" value="Unassembled WGS sequence"/>
</dbReference>
<dbReference type="EMBL" id="MCOG01000098">
    <property type="protein sequence ID" value="ORY50124.1"/>
    <property type="molecule type" value="Genomic_DNA"/>
</dbReference>